<comment type="caution">
    <text evidence="2">The sequence shown here is derived from an EMBL/GenBank/DDBJ whole genome shotgun (WGS) entry which is preliminary data.</text>
</comment>
<dbReference type="Proteomes" id="UP000475862">
    <property type="component" value="Unassembled WGS sequence"/>
</dbReference>
<reference evidence="2 3" key="1">
    <citation type="submission" date="2019-08" db="EMBL/GenBank/DDBJ databases">
        <title>The genome of the soybean aphid Biotype 1, its phylome, world population structure and adaptation to the North American continent.</title>
        <authorList>
            <person name="Giordano R."/>
            <person name="Donthu R.K."/>
            <person name="Hernandez A.G."/>
            <person name="Wright C.L."/>
            <person name="Zimin A.V."/>
        </authorList>
    </citation>
    <scope>NUCLEOTIDE SEQUENCE [LARGE SCALE GENOMIC DNA]</scope>
    <source>
        <tissue evidence="2">Whole aphids</tissue>
    </source>
</reference>
<sequence>MLRFSLLKDNFKEEIELSLYLKEIRMIICGLWVLGRLTAVMYNRWKPSIIDNKKKVHTEILCMPECIPMSAHFIKSFVEAIKNTRQQWTGHAWRNQNPLNLYSPGKEPYRKNTHRKTKNDMGRCSEGRGRTRRRNIQKHKISSPACKLLCFKFTITHSIISTGIVLSNVLSVSSLLISFSISSNIKSEHSPTFISLNVLTIQLGKNDLCLSSSSAT</sequence>
<keyword evidence="3" id="KW-1185">Reference proteome</keyword>
<name>A0A6G0TJY7_APHGL</name>
<dbReference type="EMBL" id="VYZN01000030">
    <property type="protein sequence ID" value="KAE9533978.1"/>
    <property type="molecule type" value="Genomic_DNA"/>
</dbReference>
<protein>
    <submittedName>
        <fullName evidence="2">Uncharacterized protein</fullName>
    </submittedName>
</protein>
<accession>A0A6G0TJY7</accession>
<feature type="region of interest" description="Disordered" evidence="1">
    <location>
        <begin position="104"/>
        <end position="133"/>
    </location>
</feature>
<feature type="compositionally biased region" description="Basic and acidic residues" evidence="1">
    <location>
        <begin position="118"/>
        <end position="129"/>
    </location>
</feature>
<gene>
    <name evidence="2" type="ORF">AGLY_008714</name>
</gene>
<evidence type="ECO:0000313" key="2">
    <source>
        <dbReference type="EMBL" id="KAE9533978.1"/>
    </source>
</evidence>
<evidence type="ECO:0000313" key="3">
    <source>
        <dbReference type="Proteomes" id="UP000475862"/>
    </source>
</evidence>
<dbReference type="AlphaFoldDB" id="A0A6G0TJY7"/>
<proteinExistence type="predicted"/>
<evidence type="ECO:0000256" key="1">
    <source>
        <dbReference type="SAM" id="MobiDB-lite"/>
    </source>
</evidence>
<organism evidence="2 3">
    <name type="scientific">Aphis glycines</name>
    <name type="common">Soybean aphid</name>
    <dbReference type="NCBI Taxonomy" id="307491"/>
    <lineage>
        <taxon>Eukaryota</taxon>
        <taxon>Metazoa</taxon>
        <taxon>Ecdysozoa</taxon>
        <taxon>Arthropoda</taxon>
        <taxon>Hexapoda</taxon>
        <taxon>Insecta</taxon>
        <taxon>Pterygota</taxon>
        <taxon>Neoptera</taxon>
        <taxon>Paraneoptera</taxon>
        <taxon>Hemiptera</taxon>
        <taxon>Sternorrhyncha</taxon>
        <taxon>Aphidomorpha</taxon>
        <taxon>Aphidoidea</taxon>
        <taxon>Aphididae</taxon>
        <taxon>Aphidini</taxon>
        <taxon>Aphis</taxon>
        <taxon>Aphis</taxon>
    </lineage>
</organism>